<comment type="similarity">
    <text evidence="19">Belongs to the MurB family.</text>
</comment>
<evidence type="ECO:0000256" key="14">
    <source>
        <dbReference type="ARBA" id="ARBA00023002"/>
    </source>
</evidence>
<feature type="active site" evidence="19">
    <location>
        <position position="350"/>
    </location>
</feature>
<dbReference type="GO" id="GO:0071555">
    <property type="term" value="P:cell wall organization"/>
    <property type="evidence" value="ECO:0007669"/>
    <property type="project" value="UniProtKB-KW"/>
</dbReference>
<dbReference type="Gene3D" id="3.30.43.10">
    <property type="entry name" value="Uridine Diphospho-n-acetylenolpyruvylglucosamine Reductase, domain 2"/>
    <property type="match status" value="1"/>
</dbReference>
<dbReference type="SUPFAM" id="SSF56194">
    <property type="entry name" value="Uridine diphospho-N-Acetylenolpyruvylglucosamine reductase, MurB, C-terminal domain"/>
    <property type="match status" value="1"/>
</dbReference>
<feature type="active site" description="Proton donor" evidence="19">
    <location>
        <position position="253"/>
    </location>
</feature>
<dbReference type="EMBL" id="CP011125">
    <property type="protein sequence ID" value="AKF04977.1"/>
    <property type="molecule type" value="Genomic_DNA"/>
</dbReference>
<keyword evidence="10 19" id="KW-0274">FAD</keyword>
<dbReference type="Gene3D" id="3.90.78.10">
    <property type="entry name" value="UDP-N-acetylenolpyruvoylglucosamine reductase, C-terminal domain"/>
    <property type="match status" value="1"/>
</dbReference>
<dbReference type="AlphaFoldDB" id="A0A0F6W1N7"/>
<dbReference type="Pfam" id="PF01565">
    <property type="entry name" value="FAD_binding_4"/>
    <property type="match status" value="1"/>
</dbReference>
<protein>
    <recommendedName>
        <fullName evidence="6 19">UDP-N-acetylenolpyruvoylglucosamine reductase</fullName>
        <ecNumber evidence="5 19">1.3.1.98</ecNumber>
    </recommendedName>
    <alternativeName>
        <fullName evidence="17 19">UDP-N-acetylmuramate dehydrogenase</fullName>
    </alternativeName>
</protein>
<evidence type="ECO:0000256" key="4">
    <source>
        <dbReference type="ARBA" id="ARBA00004752"/>
    </source>
</evidence>
<evidence type="ECO:0000256" key="12">
    <source>
        <dbReference type="ARBA" id="ARBA00022960"/>
    </source>
</evidence>
<evidence type="ECO:0000256" key="2">
    <source>
        <dbReference type="ARBA" id="ARBA00003921"/>
    </source>
</evidence>
<keyword evidence="8 19" id="KW-0132">Cell division</keyword>
<comment type="pathway">
    <text evidence="4 19">Cell wall biogenesis; peptidoglycan biosynthesis.</text>
</comment>
<dbReference type="NCBIfam" id="NF010478">
    <property type="entry name" value="PRK13903.1"/>
    <property type="match status" value="1"/>
</dbReference>
<dbReference type="InterPro" id="IPR036318">
    <property type="entry name" value="FAD-bd_PCMH-like_sf"/>
</dbReference>
<evidence type="ECO:0000259" key="20">
    <source>
        <dbReference type="PROSITE" id="PS51387"/>
    </source>
</evidence>
<dbReference type="KEGG" id="samy:DB32_002126"/>
<evidence type="ECO:0000313" key="21">
    <source>
        <dbReference type="EMBL" id="AKF04977.1"/>
    </source>
</evidence>
<evidence type="ECO:0000256" key="10">
    <source>
        <dbReference type="ARBA" id="ARBA00022827"/>
    </source>
</evidence>
<comment type="cofactor">
    <cofactor evidence="1 19">
        <name>FAD</name>
        <dbReference type="ChEBI" id="CHEBI:57692"/>
    </cofactor>
</comment>
<keyword evidence="16 19" id="KW-0961">Cell wall biogenesis/degradation</keyword>
<evidence type="ECO:0000256" key="19">
    <source>
        <dbReference type="HAMAP-Rule" id="MF_00037"/>
    </source>
</evidence>
<dbReference type="InterPro" id="IPR016167">
    <property type="entry name" value="FAD-bd_PCMH_sub1"/>
</dbReference>
<name>A0A0F6W1N7_9BACT</name>
<evidence type="ECO:0000256" key="1">
    <source>
        <dbReference type="ARBA" id="ARBA00001974"/>
    </source>
</evidence>
<dbReference type="InterPro" id="IPR016169">
    <property type="entry name" value="FAD-bd_PCMH_sub2"/>
</dbReference>
<dbReference type="GO" id="GO:0051301">
    <property type="term" value="P:cell division"/>
    <property type="evidence" value="ECO:0007669"/>
    <property type="project" value="UniProtKB-KW"/>
</dbReference>
<keyword evidence="22" id="KW-1185">Reference proteome</keyword>
<dbReference type="InterPro" id="IPR016166">
    <property type="entry name" value="FAD-bd_PCMH"/>
</dbReference>
<dbReference type="GO" id="GO:0005829">
    <property type="term" value="C:cytosol"/>
    <property type="evidence" value="ECO:0007669"/>
    <property type="project" value="TreeGrafter"/>
</dbReference>
<dbReference type="InterPro" id="IPR006094">
    <property type="entry name" value="Oxid_FAD_bind_N"/>
</dbReference>
<evidence type="ECO:0000256" key="7">
    <source>
        <dbReference type="ARBA" id="ARBA00022490"/>
    </source>
</evidence>
<comment type="function">
    <text evidence="2 19">Cell wall formation.</text>
</comment>
<keyword evidence="12 19" id="KW-0133">Cell shape</keyword>
<dbReference type="RefSeq" id="WP_083457291.1">
    <property type="nucleotide sequence ID" value="NZ_CP011125.1"/>
</dbReference>
<dbReference type="GO" id="GO:0071949">
    <property type="term" value="F:FAD binding"/>
    <property type="evidence" value="ECO:0007669"/>
    <property type="project" value="InterPro"/>
</dbReference>
<evidence type="ECO:0000256" key="5">
    <source>
        <dbReference type="ARBA" id="ARBA00012518"/>
    </source>
</evidence>
<dbReference type="Proteomes" id="UP000034883">
    <property type="component" value="Chromosome"/>
</dbReference>
<keyword evidence="14 19" id="KW-0560">Oxidoreductase</keyword>
<dbReference type="SUPFAM" id="SSF56176">
    <property type="entry name" value="FAD-binding/transporter-associated domain-like"/>
    <property type="match status" value="1"/>
</dbReference>
<dbReference type="InterPro" id="IPR003170">
    <property type="entry name" value="MurB"/>
</dbReference>
<dbReference type="GO" id="GO:0009252">
    <property type="term" value="P:peptidoglycan biosynthetic process"/>
    <property type="evidence" value="ECO:0007669"/>
    <property type="project" value="UniProtKB-UniRule"/>
</dbReference>
<proteinExistence type="inferred from homology"/>
<dbReference type="GO" id="GO:0008360">
    <property type="term" value="P:regulation of cell shape"/>
    <property type="evidence" value="ECO:0007669"/>
    <property type="project" value="UniProtKB-KW"/>
</dbReference>
<gene>
    <name evidence="19" type="primary">murB</name>
    <name evidence="21" type="ORF">DB32_002126</name>
</gene>
<feature type="active site" evidence="19">
    <location>
        <position position="179"/>
    </location>
</feature>
<dbReference type="OrthoDB" id="9804753at2"/>
<dbReference type="HAMAP" id="MF_00037">
    <property type="entry name" value="MurB"/>
    <property type="match status" value="1"/>
</dbReference>
<evidence type="ECO:0000256" key="9">
    <source>
        <dbReference type="ARBA" id="ARBA00022630"/>
    </source>
</evidence>
<dbReference type="InterPro" id="IPR011601">
    <property type="entry name" value="MurB_C"/>
</dbReference>
<evidence type="ECO:0000256" key="3">
    <source>
        <dbReference type="ARBA" id="ARBA00004496"/>
    </source>
</evidence>
<keyword evidence="11 19" id="KW-0521">NADP</keyword>
<keyword evidence="9 19" id="KW-0285">Flavoprotein</keyword>
<evidence type="ECO:0000256" key="17">
    <source>
        <dbReference type="ARBA" id="ARBA00031026"/>
    </source>
</evidence>
<evidence type="ECO:0000256" key="15">
    <source>
        <dbReference type="ARBA" id="ARBA00023306"/>
    </source>
</evidence>
<evidence type="ECO:0000256" key="8">
    <source>
        <dbReference type="ARBA" id="ARBA00022618"/>
    </source>
</evidence>
<comment type="catalytic activity">
    <reaction evidence="18 19">
        <text>UDP-N-acetyl-alpha-D-muramate + NADP(+) = UDP-N-acetyl-3-O-(1-carboxyvinyl)-alpha-D-glucosamine + NADPH + H(+)</text>
        <dbReference type="Rhea" id="RHEA:12248"/>
        <dbReference type="ChEBI" id="CHEBI:15378"/>
        <dbReference type="ChEBI" id="CHEBI:57783"/>
        <dbReference type="ChEBI" id="CHEBI:58349"/>
        <dbReference type="ChEBI" id="CHEBI:68483"/>
        <dbReference type="ChEBI" id="CHEBI:70757"/>
        <dbReference type="EC" id="1.3.1.98"/>
    </reaction>
</comment>
<dbReference type="NCBIfam" id="NF000755">
    <property type="entry name" value="PRK00046.1"/>
    <property type="match status" value="1"/>
</dbReference>
<feature type="domain" description="FAD-binding PCMH-type" evidence="20">
    <location>
        <begin position="32"/>
        <end position="202"/>
    </location>
</feature>
<evidence type="ECO:0000313" key="22">
    <source>
        <dbReference type="Proteomes" id="UP000034883"/>
    </source>
</evidence>
<accession>A0A0F6W1N7</accession>
<evidence type="ECO:0000256" key="16">
    <source>
        <dbReference type="ARBA" id="ARBA00023316"/>
    </source>
</evidence>
<evidence type="ECO:0000256" key="6">
    <source>
        <dbReference type="ARBA" id="ARBA00015188"/>
    </source>
</evidence>
<dbReference type="STRING" id="927083.DB32_002126"/>
<dbReference type="PANTHER" id="PTHR21071">
    <property type="entry name" value="UDP-N-ACETYLENOLPYRUVOYLGLUCOSAMINE REDUCTASE"/>
    <property type="match status" value="1"/>
</dbReference>
<organism evidence="21 22">
    <name type="scientific">Sandaracinus amylolyticus</name>
    <dbReference type="NCBI Taxonomy" id="927083"/>
    <lineage>
        <taxon>Bacteria</taxon>
        <taxon>Pseudomonadati</taxon>
        <taxon>Myxococcota</taxon>
        <taxon>Polyangia</taxon>
        <taxon>Polyangiales</taxon>
        <taxon>Sandaracinaceae</taxon>
        <taxon>Sandaracinus</taxon>
    </lineage>
</organism>
<keyword evidence="7 19" id="KW-0963">Cytoplasm</keyword>
<dbReference type="NCBIfam" id="TIGR00179">
    <property type="entry name" value="murB"/>
    <property type="match status" value="1"/>
</dbReference>
<reference evidence="21 22" key="1">
    <citation type="submission" date="2015-03" db="EMBL/GenBank/DDBJ databases">
        <title>Genome assembly of Sandaracinus amylolyticus DSM 53668.</title>
        <authorList>
            <person name="Sharma G."/>
            <person name="Subramanian S."/>
        </authorList>
    </citation>
    <scope>NUCLEOTIDE SEQUENCE [LARGE SCALE GENOMIC DNA]</scope>
    <source>
        <strain evidence="21 22">DSM 53668</strain>
    </source>
</reference>
<dbReference type="EC" id="1.3.1.98" evidence="5 19"/>
<keyword evidence="15 19" id="KW-0131">Cell cycle</keyword>
<evidence type="ECO:0000256" key="13">
    <source>
        <dbReference type="ARBA" id="ARBA00022984"/>
    </source>
</evidence>
<evidence type="ECO:0000256" key="18">
    <source>
        <dbReference type="ARBA" id="ARBA00048914"/>
    </source>
</evidence>
<dbReference type="Pfam" id="PF02873">
    <property type="entry name" value="MurB_C"/>
    <property type="match status" value="1"/>
</dbReference>
<dbReference type="GO" id="GO:0008762">
    <property type="term" value="F:UDP-N-acetylmuramate dehydrogenase activity"/>
    <property type="evidence" value="ECO:0007669"/>
    <property type="project" value="UniProtKB-UniRule"/>
</dbReference>
<sequence>MRRVIDEQLGVDWLDVNADHDVPLAPHTTLELGGPAARFASVTDVDSLVHLLALAEEREVPVAILGGGSNLVVSDAGFDGLVIAMRMRGVTTTRQDDVVLVEAAAGEPWDELVDRATSAGLAGLECLSGIPGLVGATPIQNVGAYGQEVADTIASVRVFDRVEKRVVELTPAQCEFAYRDSMFKRDPDRYVVLSVVFALVPDGPATVCYAELERALEGSPRDVRTVRETVIALRRAKSMVVDPADPNHRSAGSFFTNPIVDASLADALSAQHESMPRWPQPDGRVKLAAGWLIERAGITKGMRRGNVGISTKHALALVHHGGGTTAELLALASEVQDAVRARFGVELHREPVLWR</sequence>
<keyword evidence="13 19" id="KW-0573">Peptidoglycan synthesis</keyword>
<dbReference type="UniPathway" id="UPA00219"/>
<dbReference type="PANTHER" id="PTHR21071:SF4">
    <property type="entry name" value="UDP-N-ACETYLENOLPYRUVOYLGLUCOSAMINE REDUCTASE"/>
    <property type="match status" value="1"/>
</dbReference>
<dbReference type="PROSITE" id="PS51387">
    <property type="entry name" value="FAD_PCMH"/>
    <property type="match status" value="1"/>
</dbReference>
<comment type="subcellular location">
    <subcellularLocation>
        <location evidence="3 19">Cytoplasm</location>
    </subcellularLocation>
</comment>
<evidence type="ECO:0000256" key="11">
    <source>
        <dbReference type="ARBA" id="ARBA00022857"/>
    </source>
</evidence>
<dbReference type="Gene3D" id="3.30.465.10">
    <property type="match status" value="1"/>
</dbReference>
<dbReference type="InterPro" id="IPR036635">
    <property type="entry name" value="MurB_C_sf"/>
</dbReference>